<dbReference type="CTD" id="20239238"/>
<evidence type="ECO:0008006" key="5">
    <source>
        <dbReference type="Google" id="ProtNLM"/>
    </source>
</evidence>
<dbReference type="AlphaFoldDB" id="V3ZL10"/>
<dbReference type="KEGG" id="lgi:LOTGIDRAFT_163052"/>
<gene>
    <name evidence="3" type="ORF">LOTGIDRAFT_163052</name>
</gene>
<keyword evidence="2" id="KW-0812">Transmembrane</keyword>
<feature type="compositionally biased region" description="Polar residues" evidence="1">
    <location>
        <begin position="38"/>
        <end position="55"/>
    </location>
</feature>
<evidence type="ECO:0000256" key="1">
    <source>
        <dbReference type="SAM" id="MobiDB-lite"/>
    </source>
</evidence>
<organism evidence="3 4">
    <name type="scientific">Lottia gigantea</name>
    <name type="common">Giant owl limpet</name>
    <dbReference type="NCBI Taxonomy" id="225164"/>
    <lineage>
        <taxon>Eukaryota</taxon>
        <taxon>Metazoa</taxon>
        <taxon>Spiralia</taxon>
        <taxon>Lophotrochozoa</taxon>
        <taxon>Mollusca</taxon>
        <taxon>Gastropoda</taxon>
        <taxon>Patellogastropoda</taxon>
        <taxon>Lottioidea</taxon>
        <taxon>Lottiidae</taxon>
        <taxon>Lottia</taxon>
    </lineage>
</organism>
<keyword evidence="2" id="KW-0472">Membrane</keyword>
<dbReference type="HOGENOM" id="CLU_1724383_0_0_1"/>
<keyword evidence="2" id="KW-1133">Transmembrane helix</keyword>
<keyword evidence="4" id="KW-1185">Reference proteome</keyword>
<feature type="transmembrane region" description="Helical" evidence="2">
    <location>
        <begin position="115"/>
        <end position="138"/>
    </location>
</feature>
<reference evidence="3 4" key="1">
    <citation type="journal article" date="2013" name="Nature">
        <title>Insights into bilaterian evolution from three spiralian genomes.</title>
        <authorList>
            <person name="Simakov O."/>
            <person name="Marletaz F."/>
            <person name="Cho S.J."/>
            <person name="Edsinger-Gonzales E."/>
            <person name="Havlak P."/>
            <person name="Hellsten U."/>
            <person name="Kuo D.H."/>
            <person name="Larsson T."/>
            <person name="Lv J."/>
            <person name="Arendt D."/>
            <person name="Savage R."/>
            <person name="Osoegawa K."/>
            <person name="de Jong P."/>
            <person name="Grimwood J."/>
            <person name="Chapman J.A."/>
            <person name="Shapiro H."/>
            <person name="Aerts A."/>
            <person name="Otillar R.P."/>
            <person name="Terry A.Y."/>
            <person name="Boore J.L."/>
            <person name="Grigoriev I.V."/>
            <person name="Lindberg D.R."/>
            <person name="Seaver E.C."/>
            <person name="Weisblat D.A."/>
            <person name="Putnam N.H."/>
            <person name="Rokhsar D.S."/>
        </authorList>
    </citation>
    <scope>NUCLEOTIDE SEQUENCE [LARGE SCALE GENOMIC DNA]</scope>
</reference>
<feature type="compositionally biased region" description="Polar residues" evidence="1">
    <location>
        <begin position="1"/>
        <end position="11"/>
    </location>
</feature>
<protein>
    <recommendedName>
        <fullName evidence="5">Transmembrane protein 233</fullName>
    </recommendedName>
</protein>
<sequence>MASSVPRQVSYDNEIEVITEPEANEGHLTVAVEDERSSSSVKSTSPEQNIASQPLTGGKKVVRTYSKSPHYLPLALIVCVINLPFGCLAAMFSILSMKHGRKESSRSATYAKLSLWLSLVGIACSIVVGIFITVYYLVIVPNIISLEEELQT</sequence>
<evidence type="ECO:0000313" key="3">
    <source>
        <dbReference type="EMBL" id="ESO92048.1"/>
    </source>
</evidence>
<dbReference type="GeneID" id="20239238"/>
<proteinExistence type="predicted"/>
<dbReference type="OMA" id="KDEDMEH"/>
<name>V3ZL10_LOTGI</name>
<feature type="transmembrane region" description="Helical" evidence="2">
    <location>
        <begin position="71"/>
        <end position="95"/>
    </location>
</feature>
<dbReference type="Proteomes" id="UP000030746">
    <property type="component" value="Unassembled WGS sequence"/>
</dbReference>
<evidence type="ECO:0000313" key="4">
    <source>
        <dbReference type="Proteomes" id="UP000030746"/>
    </source>
</evidence>
<evidence type="ECO:0000256" key="2">
    <source>
        <dbReference type="SAM" id="Phobius"/>
    </source>
</evidence>
<dbReference type="OrthoDB" id="6050826at2759"/>
<dbReference type="EMBL" id="KB202163">
    <property type="protein sequence ID" value="ESO92048.1"/>
    <property type="molecule type" value="Genomic_DNA"/>
</dbReference>
<dbReference type="RefSeq" id="XP_009057351.1">
    <property type="nucleotide sequence ID" value="XM_009059103.1"/>
</dbReference>
<accession>V3ZL10</accession>
<feature type="compositionally biased region" description="Acidic residues" evidence="1">
    <location>
        <begin position="13"/>
        <end position="23"/>
    </location>
</feature>
<feature type="region of interest" description="Disordered" evidence="1">
    <location>
        <begin position="1"/>
        <end position="55"/>
    </location>
</feature>